<evidence type="ECO:0000313" key="1">
    <source>
        <dbReference type="EMBL" id="JAD34004.1"/>
    </source>
</evidence>
<proteinExistence type="predicted"/>
<accession>A0A0A8Z3P4</accession>
<dbReference type="AlphaFoldDB" id="A0A0A8Z3P4"/>
<sequence length="30" mass="3440">MPYLGSLIHKCIADFEPLYPTYPNNVLSKD</sequence>
<organism evidence="1">
    <name type="scientific">Arundo donax</name>
    <name type="common">Giant reed</name>
    <name type="synonym">Donax arundinaceus</name>
    <dbReference type="NCBI Taxonomy" id="35708"/>
    <lineage>
        <taxon>Eukaryota</taxon>
        <taxon>Viridiplantae</taxon>
        <taxon>Streptophyta</taxon>
        <taxon>Embryophyta</taxon>
        <taxon>Tracheophyta</taxon>
        <taxon>Spermatophyta</taxon>
        <taxon>Magnoliopsida</taxon>
        <taxon>Liliopsida</taxon>
        <taxon>Poales</taxon>
        <taxon>Poaceae</taxon>
        <taxon>PACMAD clade</taxon>
        <taxon>Arundinoideae</taxon>
        <taxon>Arundineae</taxon>
        <taxon>Arundo</taxon>
    </lineage>
</organism>
<reference evidence="1" key="1">
    <citation type="submission" date="2014-09" db="EMBL/GenBank/DDBJ databases">
        <authorList>
            <person name="Magalhaes I.L.F."/>
            <person name="Oliveira U."/>
            <person name="Santos F.R."/>
            <person name="Vidigal T.H.D.A."/>
            <person name="Brescovit A.D."/>
            <person name="Santos A.J."/>
        </authorList>
    </citation>
    <scope>NUCLEOTIDE SEQUENCE</scope>
    <source>
        <tissue evidence="1">Shoot tissue taken approximately 20 cm above the soil surface</tissue>
    </source>
</reference>
<name>A0A0A8Z3P4_ARUDO</name>
<dbReference type="EMBL" id="GBRH01263891">
    <property type="protein sequence ID" value="JAD34004.1"/>
    <property type="molecule type" value="Transcribed_RNA"/>
</dbReference>
<reference evidence="1" key="2">
    <citation type="journal article" date="2015" name="Data Brief">
        <title>Shoot transcriptome of the giant reed, Arundo donax.</title>
        <authorList>
            <person name="Barrero R.A."/>
            <person name="Guerrero F.D."/>
            <person name="Moolhuijzen P."/>
            <person name="Goolsby J.A."/>
            <person name="Tidwell J."/>
            <person name="Bellgard S.E."/>
            <person name="Bellgard M.I."/>
        </authorList>
    </citation>
    <scope>NUCLEOTIDE SEQUENCE</scope>
    <source>
        <tissue evidence="1">Shoot tissue taken approximately 20 cm above the soil surface</tissue>
    </source>
</reference>
<protein>
    <submittedName>
        <fullName evidence="1">Uncharacterized protein</fullName>
    </submittedName>
</protein>